<name>A0A024Q7V3_9BACI</name>
<keyword evidence="3 5" id="KW-0777">Teichoic acid biosynthesis</keyword>
<keyword evidence="4 5" id="KW-0961">Cell wall biogenesis/degradation</keyword>
<proteinExistence type="inferred from homology"/>
<dbReference type="GO" id="GO:0047244">
    <property type="term" value="F:N-acetylglucosaminyldiphosphoundecaprenol N-acetyl-beta-D-mannosaminyltransferase activity"/>
    <property type="evidence" value="ECO:0007669"/>
    <property type="project" value="UniProtKB-UniRule"/>
</dbReference>
<comment type="pathway">
    <text evidence="5">Cell wall biogenesis; teichoic acid biosynthesis.</text>
</comment>
<dbReference type="HAMAP" id="MF_02070">
    <property type="entry name" value="TagA_TarA"/>
    <property type="match status" value="1"/>
</dbReference>
<dbReference type="Pfam" id="PF03808">
    <property type="entry name" value="Glyco_tran_WecG"/>
    <property type="match status" value="1"/>
</dbReference>
<dbReference type="InterPro" id="IPR004629">
    <property type="entry name" value="WecG_TagA_CpsF"/>
</dbReference>
<evidence type="ECO:0000256" key="5">
    <source>
        <dbReference type="HAMAP-Rule" id="MF_02070"/>
    </source>
</evidence>
<evidence type="ECO:0000256" key="2">
    <source>
        <dbReference type="ARBA" id="ARBA00022679"/>
    </source>
</evidence>
<dbReference type="UniPathway" id="UPA00632"/>
<dbReference type="CDD" id="cd06533">
    <property type="entry name" value="Glyco_transf_WecG_TagA"/>
    <property type="match status" value="1"/>
</dbReference>
<dbReference type="NCBIfam" id="TIGR00696">
    <property type="entry name" value="wecG_tagA_cpsF"/>
    <property type="match status" value="1"/>
</dbReference>
<evidence type="ECO:0000256" key="4">
    <source>
        <dbReference type="ARBA" id="ARBA00023316"/>
    </source>
</evidence>
<dbReference type="InterPro" id="IPR034714">
    <property type="entry name" value="TagA_TarA"/>
</dbReference>
<sequence length="245" mass="28282" precursor="true">MMKHITIMNVPFLNTDHHSFVYLLNKRIQQKEKTFVVTANPEVVMKAQEDLHFMQQLQQATYIVADGIGIVKAAKILKQPLPERVTGYDTMIDLLKLAEKNHYRIFLLGAQEETLQRAITNIQNQFPNIEIVGCKDGYFNLESNDITDHIVQLQPDITFVALGCPRQENWIANNLSKFNHGLLMGVGGSFDVIAGKVQRAPVIFQKLNLEWLYRLIKQPTRWRRMLALPQFAFHIVKQKKKEKVS</sequence>
<comment type="function">
    <text evidence="5">Catalyzes the conversion of GlcNAc-PP-undecaprenol into ManNAc-GlcNAc-PP-undecaprenol, the first committed lipid intermediate in the de novo synthesis of teichoic acid.</text>
</comment>
<keyword evidence="7" id="KW-1185">Reference proteome</keyword>
<dbReference type="eggNOG" id="COG1922">
    <property type="taxonomic scope" value="Bacteria"/>
</dbReference>
<gene>
    <name evidence="6" type="primary">tagA_1</name>
    <name evidence="6" type="ORF">BN990_00637</name>
</gene>
<protein>
    <recommendedName>
        <fullName evidence="5">N-acetylglucosaminyldiphosphoundecaprenol N-acetyl-beta-D-mannosaminyltransferase</fullName>
        <ecNumber evidence="5">2.4.1.187</ecNumber>
    </recommendedName>
    <alternativeName>
        <fullName evidence="5">N-acetylmannosaminyltransferase</fullName>
    </alternativeName>
    <alternativeName>
        <fullName evidence="5">UDP-N-acetylmannosamine transferase</fullName>
    </alternativeName>
    <alternativeName>
        <fullName evidence="5">UDP-N-acetylmannosamine:N-acetylglucosaminyl pyrophosphorylundecaprenol N-acetylmannosaminyltransferase</fullName>
    </alternativeName>
</protein>
<accession>A0A024Q7V3</accession>
<dbReference type="PANTHER" id="PTHR34136">
    <property type="match status" value="1"/>
</dbReference>
<dbReference type="EC" id="2.4.1.187" evidence="5"/>
<dbReference type="STRING" id="1462526.BN990_00637"/>
<reference evidence="6 7" key="1">
    <citation type="submission" date="2014-03" db="EMBL/GenBank/DDBJ databases">
        <authorList>
            <person name="Urmite Genomes U."/>
        </authorList>
    </citation>
    <scope>NUCLEOTIDE SEQUENCE [LARGE SCALE GENOMIC DNA]</scope>
    <source>
        <strain evidence="6 7">Vm-5</strain>
    </source>
</reference>
<keyword evidence="1 5" id="KW-0328">Glycosyltransferase</keyword>
<evidence type="ECO:0000256" key="1">
    <source>
        <dbReference type="ARBA" id="ARBA00022676"/>
    </source>
</evidence>
<dbReference type="PANTHER" id="PTHR34136:SF1">
    <property type="entry name" value="UDP-N-ACETYL-D-MANNOSAMINURONIC ACID TRANSFERASE"/>
    <property type="match status" value="1"/>
</dbReference>
<keyword evidence="2 5" id="KW-0808">Transferase</keyword>
<evidence type="ECO:0000313" key="6">
    <source>
        <dbReference type="EMBL" id="CDQ38367.1"/>
    </source>
</evidence>
<dbReference type="GO" id="GO:0071555">
    <property type="term" value="P:cell wall organization"/>
    <property type="evidence" value="ECO:0007669"/>
    <property type="project" value="UniProtKB-KW"/>
</dbReference>
<comment type="catalytic activity">
    <reaction evidence="5">
        <text>UDP-N-acetyl-alpha-D-mannosamine + N-acetyl-alpha-D-glucosaminyl-di-trans,octa-cis-undecaprenyl diphosphate = N-acetyl-beta-D-mannosaminyl-(1-&gt;4)-N-acetyl-alpha-D-glucosaminyl di-trans,octa-cis-undecaprenyl diphosphate + UDP + H(+)</text>
        <dbReference type="Rhea" id="RHEA:16053"/>
        <dbReference type="ChEBI" id="CHEBI:15378"/>
        <dbReference type="ChEBI" id="CHEBI:58223"/>
        <dbReference type="ChEBI" id="CHEBI:62959"/>
        <dbReference type="ChEBI" id="CHEBI:68623"/>
        <dbReference type="ChEBI" id="CHEBI:132210"/>
        <dbReference type="EC" id="2.4.1.187"/>
    </reaction>
</comment>
<evidence type="ECO:0000313" key="7">
    <source>
        <dbReference type="Proteomes" id="UP000028875"/>
    </source>
</evidence>
<comment type="similarity">
    <text evidence="5">Belongs to the glycosyltransferase 26 family. TagA/TarA subfamily.</text>
</comment>
<dbReference type="GO" id="GO:0019350">
    <property type="term" value="P:teichoic acid biosynthetic process"/>
    <property type="evidence" value="ECO:0007669"/>
    <property type="project" value="UniProtKB-UniRule"/>
</dbReference>
<comment type="caution">
    <text evidence="6">The sequence shown here is derived from an EMBL/GenBank/DDBJ whole genome shotgun (WGS) entry which is preliminary data.</text>
</comment>
<dbReference type="AlphaFoldDB" id="A0A024Q7V3"/>
<dbReference type="RefSeq" id="WP_306465010.1">
    <property type="nucleotide sequence ID" value="NZ_BNER01000001.1"/>
</dbReference>
<evidence type="ECO:0000256" key="3">
    <source>
        <dbReference type="ARBA" id="ARBA00022944"/>
    </source>
</evidence>
<reference evidence="7" key="2">
    <citation type="submission" date="2014-05" db="EMBL/GenBank/DDBJ databases">
        <title>Draft genome sequence of Virgibacillus massiliensis Vm-5.</title>
        <authorList>
            <person name="Khelaifia S."/>
            <person name="Croce O."/>
            <person name="Lagier J.C."/>
            <person name="Raoult D."/>
        </authorList>
    </citation>
    <scope>NUCLEOTIDE SEQUENCE [LARGE SCALE GENOMIC DNA]</scope>
    <source>
        <strain evidence="7">Vm-5</strain>
    </source>
</reference>
<dbReference type="EMBL" id="CCDP010000001">
    <property type="protein sequence ID" value="CDQ38367.1"/>
    <property type="molecule type" value="Genomic_DNA"/>
</dbReference>
<organism evidence="6 7">
    <name type="scientific">Virgibacillus massiliensis</name>
    <dbReference type="NCBI Taxonomy" id="1462526"/>
    <lineage>
        <taxon>Bacteria</taxon>
        <taxon>Bacillati</taxon>
        <taxon>Bacillota</taxon>
        <taxon>Bacilli</taxon>
        <taxon>Bacillales</taxon>
        <taxon>Bacillaceae</taxon>
        <taxon>Virgibacillus</taxon>
    </lineage>
</organism>
<dbReference type="Proteomes" id="UP000028875">
    <property type="component" value="Unassembled WGS sequence"/>
</dbReference>